<comment type="catalytic activity">
    <reaction evidence="10 11">
        <text>5,6-dimethylbenzimidazole + nicotinate beta-D-ribonucleotide = alpha-ribazole 5'-phosphate + nicotinate + H(+)</text>
        <dbReference type="Rhea" id="RHEA:11196"/>
        <dbReference type="ChEBI" id="CHEBI:15378"/>
        <dbReference type="ChEBI" id="CHEBI:15890"/>
        <dbReference type="ChEBI" id="CHEBI:32544"/>
        <dbReference type="ChEBI" id="CHEBI:57502"/>
        <dbReference type="ChEBI" id="CHEBI:57918"/>
        <dbReference type="EC" id="2.4.2.21"/>
    </reaction>
</comment>
<reference evidence="12 13" key="1">
    <citation type="submission" date="2024-02" db="EMBL/GenBank/DDBJ databases">
        <title>Seven novel Bacillus-like species.</title>
        <authorList>
            <person name="Liu G."/>
        </authorList>
    </citation>
    <scope>NUCLEOTIDE SEQUENCE [LARGE SCALE GENOMIC DNA]</scope>
    <source>
        <strain evidence="12 13">FJAT-52054</strain>
    </source>
</reference>
<evidence type="ECO:0000256" key="2">
    <source>
        <dbReference type="ARBA" id="ARBA00005049"/>
    </source>
</evidence>
<dbReference type="HAMAP" id="MF_00230">
    <property type="entry name" value="CobT"/>
    <property type="match status" value="1"/>
</dbReference>
<dbReference type="GO" id="GO:0008939">
    <property type="term" value="F:nicotinate-nucleotide-dimethylbenzimidazole phosphoribosyltransferase activity"/>
    <property type="evidence" value="ECO:0007669"/>
    <property type="project" value="UniProtKB-EC"/>
</dbReference>
<dbReference type="PANTHER" id="PTHR43463:SF1">
    <property type="entry name" value="NICOTINATE-NUCLEOTIDE--DIMETHYLBENZIMIDAZOLE PHOSPHORIBOSYLTRANSFERASE"/>
    <property type="match status" value="1"/>
</dbReference>
<dbReference type="EC" id="2.4.2.21" evidence="4 11"/>
<feature type="active site" description="Proton acceptor" evidence="11">
    <location>
        <position position="311"/>
    </location>
</feature>
<keyword evidence="7 11" id="KW-0328">Glycosyltransferase</keyword>
<dbReference type="EMBL" id="CP147407">
    <property type="protein sequence ID" value="WXB99019.1"/>
    <property type="molecule type" value="Genomic_DNA"/>
</dbReference>
<dbReference type="NCBIfam" id="TIGR03160">
    <property type="entry name" value="cobT_DBIPRT"/>
    <property type="match status" value="1"/>
</dbReference>
<dbReference type="Proteomes" id="UP001377337">
    <property type="component" value="Chromosome"/>
</dbReference>
<name>A0ABZ2NN99_9BACI</name>
<protein>
    <recommendedName>
        <fullName evidence="5 11">Nicotinate-nucleotide--dimethylbenzimidazole phosphoribosyltransferase</fullName>
        <shortName evidence="11">NN:DBI PRT</shortName>
        <ecNumber evidence="4 11">2.4.2.21</ecNumber>
    </recommendedName>
    <alternativeName>
        <fullName evidence="9 11">N(1)-alpha-phosphoribosyltransferase</fullName>
    </alternativeName>
</protein>
<dbReference type="Pfam" id="PF02277">
    <property type="entry name" value="DBI_PRT"/>
    <property type="match status" value="1"/>
</dbReference>
<evidence type="ECO:0000256" key="4">
    <source>
        <dbReference type="ARBA" id="ARBA00011991"/>
    </source>
</evidence>
<dbReference type="RefSeq" id="WP_035412001.1">
    <property type="nucleotide sequence ID" value="NZ_CP147407.1"/>
</dbReference>
<evidence type="ECO:0000256" key="6">
    <source>
        <dbReference type="ARBA" id="ARBA00022573"/>
    </source>
</evidence>
<evidence type="ECO:0000256" key="7">
    <source>
        <dbReference type="ARBA" id="ARBA00022676"/>
    </source>
</evidence>
<keyword evidence="13" id="KW-1185">Reference proteome</keyword>
<evidence type="ECO:0000256" key="5">
    <source>
        <dbReference type="ARBA" id="ARBA00015486"/>
    </source>
</evidence>
<evidence type="ECO:0000256" key="11">
    <source>
        <dbReference type="HAMAP-Rule" id="MF_00230"/>
    </source>
</evidence>
<comment type="function">
    <text evidence="1 11">Catalyzes the synthesis of alpha-ribazole-5'-phosphate from nicotinate mononucleotide (NAMN) and 5,6-dimethylbenzimidazole (DMB).</text>
</comment>
<sequence>MAFNIKPIDRLSGEKASEHINQLTKPLGSLGRLESLAVQLAEITANPFPSVCPPGVLVFAADHGITEEGVSAFPSDVTALMAVNFSSGGAAINVFARMIEAQMTVVDIGIKGHQVFPGVQACKIRMGTANFVREKAMSEYEAEQAISTGREQAAAMIQSGVKCLIPGEMGIGNTTSSSALLAAITGLDVHAITGYGTGIEEKKKARKSELITIALEKHRPDKENALELLSAVGGLEIAGMCGAILSAAEHRIPILLDGFICTAAACLAVLISPNVRDYLIAGHLSEEPGHKKALEWLGLEPLLKLQLRLGEGSGAALAYPIVKGAAKMLCEMATFEQAGIK</sequence>
<evidence type="ECO:0000256" key="10">
    <source>
        <dbReference type="ARBA" id="ARBA00047340"/>
    </source>
</evidence>
<evidence type="ECO:0000256" key="9">
    <source>
        <dbReference type="ARBA" id="ARBA00030686"/>
    </source>
</evidence>
<proteinExistence type="inferred from homology"/>
<dbReference type="CDD" id="cd02439">
    <property type="entry name" value="DMB-PRT_CobT"/>
    <property type="match status" value="1"/>
</dbReference>
<comment type="pathway">
    <text evidence="2 11">Nucleoside biosynthesis; alpha-ribazole biosynthesis; alpha-ribazole from 5,6-dimethylbenzimidazole: step 1/2.</text>
</comment>
<dbReference type="InterPro" id="IPR023195">
    <property type="entry name" value="Nict_dMeBzImd_PRibTrfase_N"/>
</dbReference>
<evidence type="ECO:0000256" key="3">
    <source>
        <dbReference type="ARBA" id="ARBA00007110"/>
    </source>
</evidence>
<accession>A0ABZ2NN99</accession>
<evidence type="ECO:0000256" key="8">
    <source>
        <dbReference type="ARBA" id="ARBA00022679"/>
    </source>
</evidence>
<dbReference type="InterPro" id="IPR017846">
    <property type="entry name" value="Nict_dMeBzImd_PRibTrfase_bact"/>
</dbReference>
<dbReference type="InterPro" id="IPR036087">
    <property type="entry name" value="Nict_dMeBzImd_PRibTrfase_sf"/>
</dbReference>
<evidence type="ECO:0000313" key="12">
    <source>
        <dbReference type="EMBL" id="WXB99019.1"/>
    </source>
</evidence>
<keyword evidence="6 11" id="KW-0169">Cobalamin biosynthesis</keyword>
<dbReference type="InterPro" id="IPR003200">
    <property type="entry name" value="Nict_dMeBzImd_PRibTrfase"/>
</dbReference>
<dbReference type="Gene3D" id="1.10.1610.10">
    <property type="match status" value="1"/>
</dbReference>
<dbReference type="SUPFAM" id="SSF52733">
    <property type="entry name" value="Nicotinate mononucleotide:5,6-dimethylbenzimidazole phosphoribosyltransferase (CobT)"/>
    <property type="match status" value="1"/>
</dbReference>
<comment type="similarity">
    <text evidence="3 11">Belongs to the CobT family.</text>
</comment>
<dbReference type="NCBIfam" id="NF000996">
    <property type="entry name" value="PRK00105.1"/>
    <property type="match status" value="1"/>
</dbReference>
<dbReference type="PANTHER" id="PTHR43463">
    <property type="entry name" value="NICOTINATE-NUCLEOTIDE--DIMETHYLBENZIMIDAZOLE PHOSPHORIBOSYLTRANSFERASE"/>
    <property type="match status" value="1"/>
</dbReference>
<evidence type="ECO:0000313" key="13">
    <source>
        <dbReference type="Proteomes" id="UP001377337"/>
    </source>
</evidence>
<dbReference type="Gene3D" id="3.40.50.10210">
    <property type="match status" value="1"/>
</dbReference>
<organism evidence="12 13">
    <name type="scientific">Metabacillus sediminis</name>
    <dbReference type="NCBI Taxonomy" id="3117746"/>
    <lineage>
        <taxon>Bacteria</taxon>
        <taxon>Bacillati</taxon>
        <taxon>Bacillota</taxon>
        <taxon>Bacilli</taxon>
        <taxon>Bacillales</taxon>
        <taxon>Bacillaceae</taxon>
        <taxon>Metabacillus</taxon>
    </lineage>
</organism>
<keyword evidence="8 11" id="KW-0808">Transferase</keyword>
<gene>
    <name evidence="11 12" type="primary">cobT</name>
    <name evidence="12" type="ORF">WCV65_11170</name>
</gene>
<evidence type="ECO:0000256" key="1">
    <source>
        <dbReference type="ARBA" id="ARBA00002197"/>
    </source>
</evidence>